<keyword evidence="21" id="KW-1185">Reference proteome</keyword>
<evidence type="ECO:0000256" key="17">
    <source>
        <dbReference type="ARBA" id="ARBA00023198"/>
    </source>
</evidence>
<evidence type="ECO:0000256" key="12">
    <source>
        <dbReference type="ARBA" id="ARBA00022840"/>
    </source>
</evidence>
<dbReference type="Proteomes" id="UP000515159">
    <property type="component" value="Chromosome 5"/>
</dbReference>
<dbReference type="AlphaFoldDB" id="A0A6P8QSJ9"/>
<dbReference type="Pfam" id="PF02758">
    <property type="entry name" value="PYRIN"/>
    <property type="match status" value="1"/>
</dbReference>
<keyword evidence="11" id="KW-0256">Endoplasmic reticulum</keyword>
<evidence type="ECO:0000256" key="7">
    <source>
        <dbReference type="ARBA" id="ARBA00022553"/>
    </source>
</evidence>
<keyword evidence="5" id="KW-0963">Cytoplasm</keyword>
<dbReference type="GO" id="GO:0061702">
    <property type="term" value="C:canonical inflammasome complex"/>
    <property type="evidence" value="ECO:0007669"/>
    <property type="project" value="UniProtKB-SubCell"/>
</dbReference>
<dbReference type="GO" id="GO:0012505">
    <property type="term" value="C:endomembrane system"/>
    <property type="evidence" value="ECO:0007669"/>
    <property type="project" value="UniProtKB-SubCell"/>
</dbReference>
<dbReference type="InterPro" id="IPR004020">
    <property type="entry name" value="DAPIN"/>
</dbReference>
<dbReference type="RefSeq" id="XP_033801234.1">
    <property type="nucleotide sequence ID" value="XM_033945343.1"/>
</dbReference>
<gene>
    <name evidence="22 23 24 25 26" type="primary">LOC117360845</name>
</gene>
<evidence type="ECO:0000259" key="19">
    <source>
        <dbReference type="PROSITE" id="PS50824"/>
    </source>
</evidence>
<keyword evidence="14" id="KW-0805">Transcription regulation</keyword>
<organism evidence="21 25">
    <name type="scientific">Geotrypetes seraphini</name>
    <name type="common">Gaboon caecilian</name>
    <name type="synonym">Caecilia seraphini</name>
    <dbReference type="NCBI Taxonomy" id="260995"/>
    <lineage>
        <taxon>Eukaryota</taxon>
        <taxon>Metazoa</taxon>
        <taxon>Chordata</taxon>
        <taxon>Craniata</taxon>
        <taxon>Vertebrata</taxon>
        <taxon>Euteleostomi</taxon>
        <taxon>Amphibia</taxon>
        <taxon>Gymnophiona</taxon>
        <taxon>Geotrypetes</taxon>
    </lineage>
</organism>
<dbReference type="PROSITE" id="PS50824">
    <property type="entry name" value="DAPIN"/>
    <property type="match status" value="1"/>
</dbReference>
<dbReference type="Pfam" id="PF17779">
    <property type="entry name" value="WHD_NOD2"/>
    <property type="match status" value="1"/>
</dbReference>
<evidence type="ECO:0000256" key="5">
    <source>
        <dbReference type="ARBA" id="ARBA00022490"/>
    </source>
</evidence>
<keyword evidence="8" id="KW-0677">Repeat</keyword>
<name>A0A6P8QSJ9_GEOSA</name>
<evidence type="ECO:0000256" key="10">
    <source>
        <dbReference type="ARBA" id="ARBA00022801"/>
    </source>
</evidence>
<dbReference type="GO" id="GO:0045087">
    <property type="term" value="P:innate immune response"/>
    <property type="evidence" value="ECO:0007669"/>
    <property type="project" value="UniProtKB-KW"/>
</dbReference>
<dbReference type="SUPFAM" id="SSF52540">
    <property type="entry name" value="P-loop containing nucleoside triphosphate hydrolases"/>
    <property type="match status" value="1"/>
</dbReference>
<keyword evidence="17" id="KW-0395">Inflammatory response</keyword>
<evidence type="ECO:0000313" key="23">
    <source>
        <dbReference type="RefSeq" id="XP_033801235.1"/>
    </source>
</evidence>
<evidence type="ECO:0000256" key="1">
    <source>
        <dbReference type="ARBA" id="ARBA00004110"/>
    </source>
</evidence>
<evidence type="ECO:0000256" key="16">
    <source>
        <dbReference type="ARBA" id="ARBA00023163"/>
    </source>
</evidence>
<keyword evidence="12" id="KW-0067">ATP-binding</keyword>
<evidence type="ECO:0000256" key="4">
    <source>
        <dbReference type="ARBA" id="ARBA00004613"/>
    </source>
</evidence>
<feature type="domain" description="Pyrin" evidence="19">
    <location>
        <begin position="1"/>
        <end position="89"/>
    </location>
</feature>
<keyword evidence="13" id="KW-0832">Ubl conjugation</keyword>
<keyword evidence="10" id="KW-0378">Hydrolase</keyword>
<dbReference type="InterPro" id="IPR011029">
    <property type="entry name" value="DEATH-like_dom_sf"/>
</dbReference>
<keyword evidence="16" id="KW-0804">Transcription</keyword>
<dbReference type="InterPro" id="IPR041075">
    <property type="entry name" value="NOD1/2_WH"/>
</dbReference>
<evidence type="ECO:0000256" key="13">
    <source>
        <dbReference type="ARBA" id="ARBA00022843"/>
    </source>
</evidence>
<dbReference type="GO" id="GO:0006954">
    <property type="term" value="P:inflammatory response"/>
    <property type="evidence" value="ECO:0007669"/>
    <property type="project" value="UniProtKB-KW"/>
</dbReference>
<dbReference type="PANTHER" id="PTHR45690">
    <property type="entry name" value="NACHT, LRR AND PYD DOMAINS-CONTAINING PROTEIN 12"/>
    <property type="match status" value="1"/>
</dbReference>
<reference evidence="22 23" key="1">
    <citation type="submission" date="2025-04" db="UniProtKB">
        <authorList>
            <consortium name="RefSeq"/>
        </authorList>
    </citation>
    <scope>IDENTIFICATION</scope>
</reference>
<keyword evidence="6" id="KW-0964">Secreted</keyword>
<keyword evidence="15" id="KW-0333">Golgi apparatus</keyword>
<protein>
    <submittedName>
        <fullName evidence="22 23">NACHT, LRR and PYD domains-containing protein 3-like isoform X3</fullName>
    </submittedName>
</protein>
<feature type="domain" description="NACHT" evidence="20">
    <location>
        <begin position="192"/>
        <end position="322"/>
    </location>
</feature>
<evidence type="ECO:0000256" key="18">
    <source>
        <dbReference type="ARBA" id="ARBA00023233"/>
    </source>
</evidence>
<dbReference type="SUPFAM" id="SSF47986">
    <property type="entry name" value="DEATH domain"/>
    <property type="match status" value="1"/>
</dbReference>
<dbReference type="PANTHER" id="PTHR45690:SF19">
    <property type="entry name" value="NACHT, LRR AND PYD DOMAINS-CONTAINING PROTEIN 3"/>
    <property type="match status" value="1"/>
</dbReference>
<dbReference type="Gene3D" id="3.40.50.300">
    <property type="entry name" value="P-loop containing nucleotide triphosphate hydrolases"/>
    <property type="match status" value="1"/>
</dbReference>
<evidence type="ECO:0000256" key="15">
    <source>
        <dbReference type="ARBA" id="ARBA00023034"/>
    </source>
</evidence>
<dbReference type="InterPro" id="IPR032675">
    <property type="entry name" value="LRR_dom_sf"/>
</dbReference>
<dbReference type="GO" id="GO:0005634">
    <property type="term" value="C:nucleus"/>
    <property type="evidence" value="ECO:0007669"/>
    <property type="project" value="UniProtKB-SubCell"/>
</dbReference>
<evidence type="ECO:0000259" key="20">
    <source>
        <dbReference type="PROSITE" id="PS50837"/>
    </source>
</evidence>
<evidence type="ECO:0000256" key="9">
    <source>
        <dbReference type="ARBA" id="ARBA00022741"/>
    </source>
</evidence>
<dbReference type="GO" id="GO:0005524">
    <property type="term" value="F:ATP binding"/>
    <property type="evidence" value="ECO:0007669"/>
    <property type="project" value="UniProtKB-KW"/>
</dbReference>
<dbReference type="InterPro" id="IPR041267">
    <property type="entry name" value="NLRP_HD2"/>
</dbReference>
<dbReference type="InterPro" id="IPR050637">
    <property type="entry name" value="NLRP_innate_immun_reg"/>
</dbReference>
<dbReference type="InterPro" id="IPR027417">
    <property type="entry name" value="P-loop_NTPase"/>
</dbReference>
<sequence>MEQEYLFILEALESLGEDEFKRFKFCLSIFGHEYYSHIPQDKIKGSDRISTVQLLREFSGREAMNVTIKILEQSNLRNTAFRLQQKIASEHNQIIIRKIRKDYRQKYMETMIEEYQVIEDKNSRLGESILLNKRYIPPIIIKKHRWQEDDLHQIVAGGNKDLDDLNQRENLECISIGIDKLFEPNEHGLLASTVVLQGPSGIGKTTTLRKIMLDWASGNIYEKFDYIFYLSCKEMKLIQADTSLAELLLSNCKDPKTPVSEILANPENLLFLIDGFDELRFSLDYLNSKLCSDPHEKASISCIFNGLLRRTVLDKSHLLITTWSMAAEKLKRYLVSPCSFEILGFSPKGQEVYFSNFFEDEQQAKQAYTFVQGNKMVYSMCFAPIVCWSVCTVFQQQFESGQSLDENLTTSTSLFVFFVTGMLNHCSCKQTAQKHLQSLSSLAEEGMRKHTIVFEEEQIKKHNLDAENILALFLNKNQCQEGTMSRSTFSFVHFTFQEFFAALFFVLEAKPQSNANLIKLLKDNQEKTDGFLTATVRFLFGLLNGDTVGFIQKNLACKVDFQIKEILMKWVMVSATKNPPLKEQKLLELLHYLFETQDVEFVKAAMERFTEISLSSLPLTVADCLALTFCINYSYKKHTLHLQDCQLGYQQLDVLMLGIANCLYLSLSDNKLEDSSVKLLCEGLKQPDCELQSLTLNVTGLTDESAMDLCYALSEKQMLTELYLIGNFFTDKSVSSITYLIENCKRLRILSLYKSPLTSDGIKKLMRLEKRIRQSGRRLIIIV</sequence>
<dbReference type="SMART" id="SM01289">
    <property type="entry name" value="PYRIN"/>
    <property type="match status" value="1"/>
</dbReference>
<dbReference type="Gene3D" id="3.80.10.10">
    <property type="entry name" value="Ribonuclease Inhibitor"/>
    <property type="match status" value="1"/>
</dbReference>
<comment type="subcellular location">
    <subcellularLocation>
        <location evidence="2">Endoplasmic reticulum</location>
    </subcellularLocation>
    <subcellularLocation>
        <location evidence="3">Golgi apparatus</location>
    </subcellularLocation>
    <subcellularLocation>
        <location evidence="1">Inflammasome</location>
    </subcellularLocation>
    <subcellularLocation>
        <location evidence="4">Secreted</location>
    </subcellularLocation>
</comment>
<dbReference type="SMART" id="SM00368">
    <property type="entry name" value="LRR_RI"/>
    <property type="match status" value="3"/>
</dbReference>
<evidence type="ECO:0000256" key="14">
    <source>
        <dbReference type="ARBA" id="ARBA00023015"/>
    </source>
</evidence>
<dbReference type="RefSeq" id="XP_033801238.1">
    <property type="nucleotide sequence ID" value="XM_033945347.1"/>
</dbReference>
<evidence type="ECO:0000256" key="6">
    <source>
        <dbReference type="ARBA" id="ARBA00022525"/>
    </source>
</evidence>
<keyword evidence="18" id="KW-1271">Inflammasome</keyword>
<dbReference type="RefSeq" id="XP_033801235.1">
    <property type="nucleotide sequence ID" value="XM_033945344.1"/>
</dbReference>
<evidence type="ECO:0000313" key="24">
    <source>
        <dbReference type="RefSeq" id="XP_033801236.1"/>
    </source>
</evidence>
<proteinExistence type="predicted"/>
<evidence type="ECO:0000313" key="26">
    <source>
        <dbReference type="RefSeq" id="XP_033801238.1"/>
    </source>
</evidence>
<dbReference type="Pfam" id="PF05729">
    <property type="entry name" value="NACHT"/>
    <property type="match status" value="1"/>
</dbReference>
<dbReference type="SUPFAM" id="SSF52047">
    <property type="entry name" value="RNI-like"/>
    <property type="match status" value="1"/>
</dbReference>
<evidence type="ECO:0000313" key="21">
    <source>
        <dbReference type="Proteomes" id="UP000515159"/>
    </source>
</evidence>
<keyword evidence="7" id="KW-0597">Phosphoprotein</keyword>
<dbReference type="Pfam" id="PF17776">
    <property type="entry name" value="NLRC4_HD2"/>
    <property type="match status" value="1"/>
</dbReference>
<dbReference type="GeneID" id="117360845"/>
<dbReference type="RefSeq" id="XP_033801237.1">
    <property type="nucleotide sequence ID" value="XM_033945346.1"/>
</dbReference>
<evidence type="ECO:0000256" key="3">
    <source>
        <dbReference type="ARBA" id="ARBA00004555"/>
    </source>
</evidence>
<evidence type="ECO:0000256" key="11">
    <source>
        <dbReference type="ARBA" id="ARBA00022824"/>
    </source>
</evidence>
<dbReference type="PROSITE" id="PS50837">
    <property type="entry name" value="NACHT"/>
    <property type="match status" value="1"/>
</dbReference>
<dbReference type="RefSeq" id="XP_033801236.1">
    <property type="nucleotide sequence ID" value="XM_033945345.1"/>
</dbReference>
<dbReference type="Gene3D" id="1.10.533.10">
    <property type="entry name" value="Death Domain, Fas"/>
    <property type="match status" value="1"/>
</dbReference>
<accession>A0A6P8QSJ9</accession>
<dbReference type="InterPro" id="IPR007111">
    <property type="entry name" value="NACHT_NTPase"/>
</dbReference>
<keyword evidence="9" id="KW-0547">Nucleotide-binding</keyword>
<evidence type="ECO:0000313" key="22">
    <source>
        <dbReference type="RefSeq" id="XP_033801234.1"/>
    </source>
</evidence>
<evidence type="ECO:0000256" key="2">
    <source>
        <dbReference type="ARBA" id="ARBA00004240"/>
    </source>
</evidence>
<evidence type="ECO:0000256" key="8">
    <source>
        <dbReference type="ARBA" id="ARBA00022737"/>
    </source>
</evidence>
<evidence type="ECO:0000313" key="25">
    <source>
        <dbReference type="RefSeq" id="XP_033801237.1"/>
    </source>
</evidence>